<dbReference type="PRINTS" id="PR00080">
    <property type="entry name" value="SDRFAMILY"/>
</dbReference>
<dbReference type="EMBL" id="GBEZ01023345">
    <property type="protein sequence ID" value="JAC63535.1"/>
    <property type="molecule type" value="Transcribed_RNA"/>
</dbReference>
<dbReference type="FunFam" id="3.30.63.10:FF:000002">
    <property type="entry name" value="Guanylate kinase 1"/>
    <property type="match status" value="1"/>
</dbReference>
<evidence type="ECO:0000256" key="10">
    <source>
        <dbReference type="ARBA" id="ARBA00081967"/>
    </source>
</evidence>
<gene>
    <name evidence="13" type="primary">GMK</name>
    <name evidence="13" type="ORF">TSPGSL018_20404</name>
</gene>
<feature type="compositionally biased region" description="Low complexity" evidence="11">
    <location>
        <begin position="228"/>
        <end position="241"/>
    </location>
</feature>
<dbReference type="PROSITE" id="PS00856">
    <property type="entry name" value="GUANYLATE_KINASE_1"/>
    <property type="match status" value="1"/>
</dbReference>
<evidence type="ECO:0000256" key="9">
    <source>
        <dbReference type="ARBA" id="ARBA00067520"/>
    </source>
</evidence>
<comment type="similarity">
    <text evidence="1">Belongs to the guanylate kinase family.</text>
</comment>
<dbReference type="Gene3D" id="3.40.50.720">
    <property type="entry name" value="NAD(P)-binding Rossmann-like Domain"/>
    <property type="match status" value="1"/>
</dbReference>
<keyword evidence="4" id="KW-0547">Nucleotide-binding</keyword>
<dbReference type="GO" id="GO:0016616">
    <property type="term" value="F:oxidoreductase activity, acting on the CH-OH group of donors, NAD or NADP as acceptor"/>
    <property type="evidence" value="ECO:0007669"/>
    <property type="project" value="UniProtKB-ARBA"/>
</dbReference>
<dbReference type="GO" id="GO:0005524">
    <property type="term" value="F:ATP binding"/>
    <property type="evidence" value="ECO:0007669"/>
    <property type="project" value="UniProtKB-KW"/>
</dbReference>
<dbReference type="InterPro" id="IPR027417">
    <property type="entry name" value="P-loop_NTPase"/>
</dbReference>
<protein>
    <recommendedName>
        <fullName evidence="9">Guanylate kinase 1</fullName>
        <ecNumber evidence="2">2.7.4.8</ecNumber>
    </recommendedName>
    <alternativeName>
        <fullName evidence="10">GMP kinase 1</fullName>
    </alternativeName>
</protein>
<organism evidence="13">
    <name type="scientific">Tetraselmis sp. GSL018</name>
    <dbReference type="NCBI Taxonomy" id="582737"/>
    <lineage>
        <taxon>Eukaryota</taxon>
        <taxon>Viridiplantae</taxon>
        <taxon>Chlorophyta</taxon>
        <taxon>core chlorophytes</taxon>
        <taxon>Chlorodendrophyceae</taxon>
        <taxon>Chlorodendrales</taxon>
        <taxon>Chlorodendraceae</taxon>
        <taxon>Tetraselmis</taxon>
    </lineage>
</organism>
<dbReference type="SUPFAM" id="SSF52540">
    <property type="entry name" value="P-loop containing nucleoside triphosphate hydrolases"/>
    <property type="match status" value="1"/>
</dbReference>
<sequence>MGTTQSGPATSEDKYEDMQYGYPYALVVCGPSGVGKGTLIKALAESAPDKYGFSVSHTTRQPRPGEKHGEHYYFVTKEEMLEAIDAGMFLEYAEVHGHYYGTSIQAVSDVIQSSRCCILDIDVQGARLVRASNLRAIFCFVAPPDAEELGKRLRARGTESEEAIQTRVANAKKEMESIHEPGLFDFLIVNDDLESAKQQLIQVGNLALTGQDPSEIEELAEGSQADSQQQPPQQPPQQQQPGRDDRAQAGVASQESADPGEEAALLRRSEPQHEEAPKPASAPPEAEAPPSGAKGGCEAEGAAAGPSAGGQPPEQEAPAEGSAVSSWVGKVAVVTGASSGIGHATVLELLRGGVRVVAVARRRERLEKLQVEVYNAGTNPADFLPIVCDITKEAEVLALPRIIAKRWPGAGVDILVNNAGINRDNASLIEGSTTAWVEMISTNVLGLAMCTREAVNDMMRRGAYGHVINIGQMDSRSGSGSDAFYHATKNAVRCLTDGLRAECDKRSLPIRITLVSPLAVQTELARAATGDDLPDGSKRSQDTLAASDIAAAVVWCLAAPPHVDVSEVSLKPTGIRA</sequence>
<evidence type="ECO:0000313" key="13">
    <source>
        <dbReference type="EMBL" id="JAC63535.1"/>
    </source>
</evidence>
<dbReference type="InterPro" id="IPR002347">
    <property type="entry name" value="SDR_fam"/>
</dbReference>
<dbReference type="AlphaFoldDB" id="A0A061QYL2"/>
<feature type="compositionally biased region" description="Low complexity" evidence="11">
    <location>
        <begin position="283"/>
        <end position="292"/>
    </location>
</feature>
<dbReference type="FunFam" id="3.40.50.720:FF:000047">
    <property type="entry name" value="NADP-dependent L-serine/L-allo-threonine dehydrogenase"/>
    <property type="match status" value="1"/>
</dbReference>
<evidence type="ECO:0000256" key="8">
    <source>
        <dbReference type="ARBA" id="ARBA00048594"/>
    </source>
</evidence>
<accession>A0A061QYL2</accession>
<dbReference type="HAMAP" id="MF_00328">
    <property type="entry name" value="Guanylate_kinase"/>
    <property type="match status" value="1"/>
</dbReference>
<evidence type="ECO:0000256" key="3">
    <source>
        <dbReference type="ARBA" id="ARBA00022679"/>
    </source>
</evidence>
<evidence type="ECO:0000256" key="2">
    <source>
        <dbReference type="ARBA" id="ARBA00012961"/>
    </source>
</evidence>
<dbReference type="PANTHER" id="PTHR23117">
    <property type="entry name" value="GUANYLATE KINASE-RELATED"/>
    <property type="match status" value="1"/>
</dbReference>
<dbReference type="InterPro" id="IPR017665">
    <property type="entry name" value="Guanylate_kinase"/>
</dbReference>
<name>A0A061QYL2_9CHLO</name>
<dbReference type="SMART" id="SM00072">
    <property type="entry name" value="GuKc"/>
    <property type="match status" value="1"/>
</dbReference>
<reference evidence="13" key="1">
    <citation type="submission" date="2014-05" db="EMBL/GenBank/DDBJ databases">
        <title>The transcriptome of the halophilic microalga Tetraselmis sp. GSL018 isolated from the Great Salt Lake, Utah.</title>
        <authorList>
            <person name="Jinkerson R.E."/>
            <person name="D'Adamo S."/>
            <person name="Posewitz M.C."/>
        </authorList>
    </citation>
    <scope>NUCLEOTIDE SEQUENCE</scope>
    <source>
        <strain evidence="13">GSL018</strain>
    </source>
</reference>
<feature type="domain" description="Guanylate kinase-like" evidence="12">
    <location>
        <begin position="23"/>
        <end position="205"/>
    </location>
</feature>
<dbReference type="SUPFAM" id="SSF51735">
    <property type="entry name" value="NAD(P)-binding Rossmann-fold domains"/>
    <property type="match status" value="1"/>
</dbReference>
<dbReference type="GO" id="GO:0004385">
    <property type="term" value="F:GMP kinase activity"/>
    <property type="evidence" value="ECO:0007669"/>
    <property type="project" value="UniProtKB-EC"/>
</dbReference>
<keyword evidence="5 13" id="KW-0418">Kinase</keyword>
<dbReference type="InterPro" id="IPR020590">
    <property type="entry name" value="Guanylate_kinase_CS"/>
</dbReference>
<dbReference type="PANTHER" id="PTHR23117:SF13">
    <property type="entry name" value="GUANYLATE KINASE"/>
    <property type="match status" value="1"/>
</dbReference>
<dbReference type="InterPro" id="IPR036291">
    <property type="entry name" value="NAD(P)-bd_dom_sf"/>
</dbReference>
<evidence type="ECO:0000256" key="5">
    <source>
        <dbReference type="ARBA" id="ARBA00022777"/>
    </source>
</evidence>
<feature type="compositionally biased region" description="Basic and acidic residues" evidence="11">
    <location>
        <begin position="264"/>
        <end position="277"/>
    </location>
</feature>
<proteinExistence type="inferred from homology"/>
<feature type="region of interest" description="Disordered" evidence="11">
    <location>
        <begin position="217"/>
        <end position="322"/>
    </location>
</feature>
<dbReference type="InterPro" id="IPR008145">
    <property type="entry name" value="GK/Ca_channel_bsu"/>
</dbReference>
<dbReference type="Gene3D" id="3.30.63.10">
    <property type="entry name" value="Guanylate Kinase phosphate binding domain"/>
    <property type="match status" value="1"/>
</dbReference>
<keyword evidence="7" id="KW-0560">Oxidoreductase</keyword>
<dbReference type="PROSITE" id="PS50052">
    <property type="entry name" value="GUANYLATE_KINASE_2"/>
    <property type="match status" value="1"/>
</dbReference>
<evidence type="ECO:0000256" key="1">
    <source>
        <dbReference type="ARBA" id="ARBA00005790"/>
    </source>
</evidence>
<evidence type="ECO:0000259" key="12">
    <source>
        <dbReference type="PROSITE" id="PS50052"/>
    </source>
</evidence>
<evidence type="ECO:0000256" key="7">
    <source>
        <dbReference type="ARBA" id="ARBA00023002"/>
    </source>
</evidence>
<evidence type="ECO:0000256" key="11">
    <source>
        <dbReference type="SAM" id="MobiDB-lite"/>
    </source>
</evidence>
<dbReference type="InterPro" id="IPR008144">
    <property type="entry name" value="Guanylate_kin-like_dom"/>
</dbReference>
<dbReference type="Gene3D" id="3.40.50.300">
    <property type="entry name" value="P-loop containing nucleotide triphosphate hydrolases"/>
    <property type="match status" value="1"/>
</dbReference>
<dbReference type="EC" id="2.7.4.8" evidence="2"/>
<dbReference type="GO" id="GO:0005829">
    <property type="term" value="C:cytosol"/>
    <property type="evidence" value="ECO:0007669"/>
    <property type="project" value="TreeGrafter"/>
</dbReference>
<dbReference type="CDD" id="cd00071">
    <property type="entry name" value="GMPK"/>
    <property type="match status" value="1"/>
</dbReference>
<feature type="compositionally biased region" description="Low complexity" evidence="11">
    <location>
        <begin position="299"/>
        <end position="314"/>
    </location>
</feature>
<keyword evidence="6" id="KW-0067">ATP-binding</keyword>
<keyword evidence="3" id="KW-0808">Transferase</keyword>
<dbReference type="FunFam" id="3.40.50.300:FF:000776">
    <property type="entry name" value="Guanylate kinase 2"/>
    <property type="match status" value="1"/>
</dbReference>
<dbReference type="PRINTS" id="PR00081">
    <property type="entry name" value="GDHRDH"/>
</dbReference>
<evidence type="ECO:0000256" key="4">
    <source>
        <dbReference type="ARBA" id="ARBA00022741"/>
    </source>
</evidence>
<comment type="catalytic activity">
    <reaction evidence="8">
        <text>GMP + ATP = GDP + ADP</text>
        <dbReference type="Rhea" id="RHEA:20780"/>
        <dbReference type="ChEBI" id="CHEBI:30616"/>
        <dbReference type="ChEBI" id="CHEBI:58115"/>
        <dbReference type="ChEBI" id="CHEBI:58189"/>
        <dbReference type="ChEBI" id="CHEBI:456216"/>
        <dbReference type="EC" id="2.7.4.8"/>
    </reaction>
</comment>
<dbReference type="Pfam" id="PF00625">
    <property type="entry name" value="Guanylate_kin"/>
    <property type="match status" value="1"/>
</dbReference>
<evidence type="ECO:0000256" key="6">
    <source>
        <dbReference type="ARBA" id="ARBA00022840"/>
    </source>
</evidence>
<dbReference type="Pfam" id="PF00106">
    <property type="entry name" value="adh_short"/>
    <property type="match status" value="1"/>
</dbReference>
<dbReference type="NCBIfam" id="TIGR03263">
    <property type="entry name" value="guanyl_kin"/>
    <property type="match status" value="1"/>
</dbReference>